<keyword evidence="2" id="KW-1185">Reference proteome</keyword>
<comment type="caution">
    <text evidence="1">The sequence shown here is derived from an EMBL/GenBank/DDBJ whole genome shotgun (WGS) entry which is preliminary data.</text>
</comment>
<protein>
    <submittedName>
        <fullName evidence="1">Uncharacterized protein</fullName>
    </submittedName>
</protein>
<name>A0A9W7SLM9_9PEZI</name>
<gene>
    <name evidence="1" type="ORF">Tdes44962_MAKER04778</name>
</gene>
<reference evidence="1 2" key="2">
    <citation type="journal article" date="2021" name="Curr. Genet.">
        <title>Genetic response to nitrogen starvation in the aggressive Eucalyptus foliar pathogen Teratosphaeria destructans.</title>
        <authorList>
            <person name="Havenga M."/>
            <person name="Wingfield B.D."/>
            <person name="Wingfield M.J."/>
            <person name="Dreyer L.L."/>
            <person name="Roets F."/>
            <person name="Aylward J."/>
        </authorList>
    </citation>
    <scope>NUCLEOTIDE SEQUENCE [LARGE SCALE GENOMIC DNA]</scope>
    <source>
        <strain evidence="1">CMW44962</strain>
    </source>
</reference>
<dbReference type="AlphaFoldDB" id="A0A9W7SLM9"/>
<dbReference type="EMBL" id="RIBY02002223">
    <property type="protein sequence ID" value="KAH9822103.1"/>
    <property type="molecule type" value="Genomic_DNA"/>
</dbReference>
<organism evidence="1 2">
    <name type="scientific">Teratosphaeria destructans</name>
    <dbReference type="NCBI Taxonomy" id="418781"/>
    <lineage>
        <taxon>Eukaryota</taxon>
        <taxon>Fungi</taxon>
        <taxon>Dikarya</taxon>
        <taxon>Ascomycota</taxon>
        <taxon>Pezizomycotina</taxon>
        <taxon>Dothideomycetes</taxon>
        <taxon>Dothideomycetidae</taxon>
        <taxon>Mycosphaerellales</taxon>
        <taxon>Teratosphaeriaceae</taxon>
        <taxon>Teratosphaeria</taxon>
    </lineage>
</organism>
<accession>A0A9W7SLM9</accession>
<evidence type="ECO:0000313" key="1">
    <source>
        <dbReference type="EMBL" id="KAH9822103.1"/>
    </source>
</evidence>
<evidence type="ECO:0000313" key="2">
    <source>
        <dbReference type="Proteomes" id="UP001138500"/>
    </source>
</evidence>
<reference evidence="1 2" key="1">
    <citation type="journal article" date="2018" name="IMA Fungus">
        <title>IMA Genome-F 10: Nine draft genome sequences of Claviceps purpurea s.lat., including C. arundinis, C. humidiphila, and C. cf. spartinae, pseudomolecules for the pitch canker pathogen Fusarium circinatum, draft genome of Davidsoniella eucalypti, Grosmannia galeiformis, Quambalaria eucalypti, and Teratosphaeria destructans.</title>
        <authorList>
            <person name="Wingfield B.D."/>
            <person name="Liu M."/>
            <person name="Nguyen H.D."/>
            <person name="Lane F.A."/>
            <person name="Morgan S.W."/>
            <person name="De Vos L."/>
            <person name="Wilken P.M."/>
            <person name="Duong T.A."/>
            <person name="Aylward J."/>
            <person name="Coetzee M.P."/>
            <person name="Dadej K."/>
            <person name="De Beer Z.W."/>
            <person name="Findlay W."/>
            <person name="Havenga M."/>
            <person name="Kolarik M."/>
            <person name="Menzies J.G."/>
            <person name="Naidoo K."/>
            <person name="Pochopski O."/>
            <person name="Shoukouhi P."/>
            <person name="Santana Q.C."/>
            <person name="Seifert K.A."/>
            <person name="Soal N."/>
            <person name="Steenkamp E.T."/>
            <person name="Tatham C.T."/>
            <person name="van der Nest M.A."/>
            <person name="Wingfield M.J."/>
        </authorList>
    </citation>
    <scope>NUCLEOTIDE SEQUENCE [LARGE SCALE GENOMIC DNA]</scope>
    <source>
        <strain evidence="1">CMW44962</strain>
    </source>
</reference>
<dbReference type="Proteomes" id="UP001138500">
    <property type="component" value="Unassembled WGS sequence"/>
</dbReference>
<proteinExistence type="predicted"/>
<sequence length="82" mass="9234">MTKSCLTDVADGSGSKFQSWKSVKAECRLVARLVLVIYKELDANQVAVSHHQTKAHDELPYVRYFLVFLMDSTITLDSAQDL</sequence>